<protein>
    <submittedName>
        <fullName evidence="1">Uncharacterized protein</fullName>
    </submittedName>
</protein>
<name>A0A1Z4F3N5_9MYCO</name>
<dbReference type="KEGG" id="mste:MSTE_04503"/>
<gene>
    <name evidence="1" type="ORF">MSTE_04503</name>
</gene>
<evidence type="ECO:0000313" key="1">
    <source>
        <dbReference type="EMBL" id="BAX99797.1"/>
    </source>
</evidence>
<sequence length="210" mass="22928">METQNCEPQGVEYLQLGLSGKTAGMVADLVSIQRDIVFAQQCAEGYLSRAPTGPSTQGEDSLVAQALWSAGAISYRRAFTSGRGHLVSKGQRLKLHEAWTDMLAPEQLVAHEKILEMTNQHIAHRVGDHEGVRIIALLTPPPMPRAIAGVGHMLLHMIGPEACLAERMLEICGMLNQGLEQEISNGNDLLTMWLSEQDINELYAASESQT</sequence>
<evidence type="ECO:0000313" key="2">
    <source>
        <dbReference type="Proteomes" id="UP000217954"/>
    </source>
</evidence>
<dbReference type="EMBL" id="AP018165">
    <property type="protein sequence ID" value="BAX99797.1"/>
    <property type="molecule type" value="Genomic_DNA"/>
</dbReference>
<dbReference type="RefSeq" id="WP_096504479.1">
    <property type="nucleotide sequence ID" value="NZ_AP018165.1"/>
</dbReference>
<keyword evidence="2" id="KW-1185">Reference proteome</keyword>
<dbReference type="Proteomes" id="UP000217954">
    <property type="component" value="Chromosome"/>
</dbReference>
<reference evidence="2" key="1">
    <citation type="journal article" date="2017" name="Genome Announc.">
        <title>Complete Genome Sequence of Mycobacterium stephanolepidis.</title>
        <authorList>
            <person name="Fukano H."/>
            <person name="Yoshida M."/>
            <person name="Katayama Y."/>
            <person name="Omatsu T."/>
            <person name="Mizutani T."/>
            <person name="Kurata O."/>
            <person name="Wada S."/>
            <person name="Hoshino Y."/>
        </authorList>
    </citation>
    <scope>NUCLEOTIDE SEQUENCE [LARGE SCALE GENOMIC DNA]</scope>
    <source>
        <strain evidence="2">NJB0901</strain>
    </source>
</reference>
<dbReference type="OrthoDB" id="4753671at2"/>
<proteinExistence type="predicted"/>
<reference evidence="1 2" key="2">
    <citation type="journal article" date="2017" name="Int. J. Syst. Evol. Microbiol.">
        <title>Mycobacterium stephanolepidis sp. nov., a rapidly growing species related to Mycobacterium chelonae, isolated from marine teleost fish, Stephanolepis cirrhifer.</title>
        <authorList>
            <person name="Fukano H."/>
            <person name="Wada S."/>
            <person name="Kurata O."/>
            <person name="Katayama K."/>
            <person name="Fujiwara N."/>
            <person name="Hoshino Y."/>
        </authorList>
    </citation>
    <scope>NUCLEOTIDE SEQUENCE [LARGE SCALE GENOMIC DNA]</scope>
    <source>
        <strain evidence="1 2">NJB0901</strain>
    </source>
</reference>
<accession>A0A1Z4F3N5</accession>
<organism evidence="1 2">
    <name type="scientific">[Mycobacterium] stephanolepidis</name>
    <dbReference type="NCBI Taxonomy" id="1520670"/>
    <lineage>
        <taxon>Bacteria</taxon>
        <taxon>Bacillati</taxon>
        <taxon>Actinomycetota</taxon>
        <taxon>Actinomycetes</taxon>
        <taxon>Mycobacteriales</taxon>
        <taxon>Mycobacteriaceae</taxon>
        <taxon>Mycobacteroides</taxon>
    </lineage>
</organism>
<dbReference type="AlphaFoldDB" id="A0A1Z4F3N5"/>